<reference evidence="1" key="1">
    <citation type="submission" date="2020-04" db="EMBL/GenBank/DDBJ databases">
        <authorList>
            <person name="Alioto T."/>
            <person name="Alioto T."/>
            <person name="Gomez Garrido J."/>
        </authorList>
    </citation>
    <scope>NUCLEOTIDE SEQUENCE</scope>
    <source>
        <strain evidence="1">A484AB</strain>
    </source>
</reference>
<dbReference type="OrthoDB" id="432483at2759"/>
<dbReference type="GO" id="GO:0005886">
    <property type="term" value="C:plasma membrane"/>
    <property type="evidence" value="ECO:0007669"/>
    <property type="project" value="TreeGrafter"/>
</dbReference>
<evidence type="ECO:0000313" key="2">
    <source>
        <dbReference type="Proteomes" id="UP001152795"/>
    </source>
</evidence>
<dbReference type="GO" id="GO:0042391">
    <property type="term" value="P:regulation of membrane potential"/>
    <property type="evidence" value="ECO:0007669"/>
    <property type="project" value="TreeGrafter"/>
</dbReference>
<gene>
    <name evidence="1" type="ORF">PACLA_8A024529</name>
</gene>
<comment type="caution">
    <text evidence="1">The sequence shown here is derived from an EMBL/GenBank/DDBJ whole genome shotgun (WGS) entry which is preliminary data.</text>
</comment>
<keyword evidence="2" id="KW-1185">Reference proteome</keyword>
<dbReference type="EMBL" id="CACRXK020001887">
    <property type="protein sequence ID" value="CAB3991618.1"/>
    <property type="molecule type" value="Genomic_DNA"/>
</dbReference>
<dbReference type="InterPro" id="IPR050818">
    <property type="entry name" value="KCNH_animal-type"/>
</dbReference>
<accession>A0A7D9HRA0</accession>
<dbReference type="GO" id="GO:0005242">
    <property type="term" value="F:inward rectifier potassium channel activity"/>
    <property type="evidence" value="ECO:0007669"/>
    <property type="project" value="TreeGrafter"/>
</dbReference>
<protein>
    <submittedName>
        <fullName evidence="1">Uncharacterized protein</fullName>
    </submittedName>
</protein>
<dbReference type="PANTHER" id="PTHR10217">
    <property type="entry name" value="VOLTAGE AND LIGAND GATED POTASSIUM CHANNEL"/>
    <property type="match status" value="1"/>
</dbReference>
<dbReference type="AlphaFoldDB" id="A0A7D9HRA0"/>
<sequence length="114" mass="13326">MENHKYAENASTSFYLTDQMCKASDKIPRGLKAWRHKQNRLCGEQYGAAGYKTEMKGVIFHYGLFKIIWDWFVLLLVLYTAIEVPFIVAFILEDQSAEKLSSKFNSYNKLQLLY</sequence>
<name>A0A7D9HRA0_PARCT</name>
<dbReference type="PANTHER" id="PTHR10217:SF548">
    <property type="entry name" value="GH12235P"/>
    <property type="match status" value="1"/>
</dbReference>
<dbReference type="Proteomes" id="UP001152795">
    <property type="component" value="Unassembled WGS sequence"/>
</dbReference>
<organism evidence="1 2">
    <name type="scientific">Paramuricea clavata</name>
    <name type="common">Red gorgonian</name>
    <name type="synonym">Violescent sea-whip</name>
    <dbReference type="NCBI Taxonomy" id="317549"/>
    <lineage>
        <taxon>Eukaryota</taxon>
        <taxon>Metazoa</taxon>
        <taxon>Cnidaria</taxon>
        <taxon>Anthozoa</taxon>
        <taxon>Octocorallia</taxon>
        <taxon>Malacalcyonacea</taxon>
        <taxon>Plexauridae</taxon>
        <taxon>Paramuricea</taxon>
    </lineage>
</organism>
<evidence type="ECO:0000313" key="1">
    <source>
        <dbReference type="EMBL" id="CAB3991618.1"/>
    </source>
</evidence>
<proteinExistence type="predicted"/>